<name>A0ABR2KL66_9EUKA</name>
<evidence type="ECO:0000313" key="4">
    <source>
        <dbReference type="Proteomes" id="UP001470230"/>
    </source>
</evidence>
<feature type="region of interest" description="Disordered" evidence="2">
    <location>
        <begin position="1"/>
        <end position="36"/>
    </location>
</feature>
<feature type="coiled-coil region" evidence="1">
    <location>
        <begin position="342"/>
        <end position="418"/>
    </location>
</feature>
<dbReference type="EMBL" id="JAPFFF010000004">
    <property type="protein sequence ID" value="KAK8891885.1"/>
    <property type="molecule type" value="Genomic_DNA"/>
</dbReference>
<feature type="region of interest" description="Disordered" evidence="2">
    <location>
        <begin position="264"/>
        <end position="328"/>
    </location>
</feature>
<evidence type="ECO:0000256" key="1">
    <source>
        <dbReference type="SAM" id="Coils"/>
    </source>
</evidence>
<evidence type="ECO:0000256" key="2">
    <source>
        <dbReference type="SAM" id="MobiDB-lite"/>
    </source>
</evidence>
<accession>A0ABR2KL66</accession>
<feature type="compositionally biased region" description="Polar residues" evidence="2">
    <location>
        <begin position="315"/>
        <end position="324"/>
    </location>
</feature>
<keyword evidence="4" id="KW-1185">Reference proteome</keyword>
<organism evidence="3 4">
    <name type="scientific">Tritrichomonas musculus</name>
    <dbReference type="NCBI Taxonomy" id="1915356"/>
    <lineage>
        <taxon>Eukaryota</taxon>
        <taxon>Metamonada</taxon>
        <taxon>Parabasalia</taxon>
        <taxon>Tritrichomonadida</taxon>
        <taxon>Tritrichomonadidae</taxon>
        <taxon>Tritrichomonas</taxon>
    </lineage>
</organism>
<reference evidence="3 4" key="1">
    <citation type="submission" date="2024-04" db="EMBL/GenBank/DDBJ databases">
        <title>Tritrichomonas musculus Genome.</title>
        <authorList>
            <person name="Alves-Ferreira E."/>
            <person name="Grigg M."/>
            <person name="Lorenzi H."/>
            <person name="Galac M."/>
        </authorList>
    </citation>
    <scope>NUCLEOTIDE SEQUENCE [LARGE SCALE GENOMIC DNA]</scope>
    <source>
        <strain evidence="3 4">EAF2021</strain>
    </source>
</reference>
<evidence type="ECO:0000313" key="3">
    <source>
        <dbReference type="EMBL" id="KAK8891885.1"/>
    </source>
</evidence>
<feature type="compositionally biased region" description="Polar residues" evidence="2">
    <location>
        <begin position="295"/>
        <end position="304"/>
    </location>
</feature>
<proteinExistence type="predicted"/>
<gene>
    <name evidence="3" type="ORF">M9Y10_029107</name>
</gene>
<feature type="compositionally biased region" description="Acidic residues" evidence="2">
    <location>
        <begin position="269"/>
        <end position="285"/>
    </location>
</feature>
<dbReference type="Proteomes" id="UP001470230">
    <property type="component" value="Unassembled WGS sequence"/>
</dbReference>
<comment type="caution">
    <text evidence="3">The sequence shown here is derived from an EMBL/GenBank/DDBJ whole genome shotgun (WGS) entry which is preliminary data.</text>
</comment>
<keyword evidence="1" id="KW-0175">Coiled coil</keyword>
<sequence length="769" mass="89685">MNEQNTQKTLIKHQAQTKRVSNMSRRRRGHSLPHFPKISMTQTKIKPRLSLINSKQEKDNQYFPSRCQPIIDELINYVSNSKLMFSSQCKIQLLEQLKLLSKTCKMYSKRNMKSSTASAEFKSQWNEMKNMMISDLNDKIQRQRSKCLSLFEQLTSSLEKIIQDHNIDGNKTGEEEENDENVLLLEQINHIQKNVETVSDQINGFKKIKDELNHKSFPDNKYLDLLTMTIQSLTNFRDSFTHRSFLNEHLKKYENEMKEIFTSIKSDNENDDNGNEGDNENEGNIENERNNDNESVSGNTSTKSVPADTKRAQKQMKSYQQRESSVMAPKEAEEYKELIFQNREIKSKLKRSLDNKRVLEKKKKEFDGLYRDELEKNQKTIKSLQKKKQAANTALQDLQQLTSDVQNMRENMKQIQSRVYSLRQSVDQLDHEGTRKVQDQVELILNENSTMDNDIKQMKDDILTNEEQIYVKQSIDKEKKDQNQIYSIPSLIYHKQNDVVIMRTSDRLSTSFPITIDDPENTFVEYDRLKKSRQEQLELLSKEKMKMKKQISSNELKLQKSAEELHNILLQIKQYSNTNKECNENKILSLFQKTQSDLSQLRSQAKAQITAKTNANNNDDQSLQEIRFNEIKDEISIMDSEVKNMKPLIKNMTKSTLEYREKAKEPKVDALMNSYMEYLIQKRISIDSDGEFNIENEIDKLISQAEAYNGKLSSIINKATDNLNELASRMLGTNQKVNTTNTVCTLQTLGGILRENEIQKQKLIRQIGD</sequence>
<protein>
    <recommendedName>
        <fullName evidence="5">Viral A-type inclusion protein</fullName>
    </recommendedName>
</protein>
<evidence type="ECO:0008006" key="5">
    <source>
        <dbReference type="Google" id="ProtNLM"/>
    </source>
</evidence>